<keyword evidence="4 7" id="KW-1133">Transmembrane helix</keyword>
<dbReference type="PANTHER" id="PTHR31113:SF20">
    <property type="entry name" value="UPF0496 PROTEIN 2-RELATED"/>
    <property type="match status" value="1"/>
</dbReference>
<evidence type="ECO:0000256" key="3">
    <source>
        <dbReference type="ARBA" id="ARBA00022692"/>
    </source>
</evidence>
<evidence type="ECO:0000256" key="1">
    <source>
        <dbReference type="ARBA" id="ARBA00004370"/>
    </source>
</evidence>
<dbReference type="Proteomes" id="UP000701853">
    <property type="component" value="Chromosome 5"/>
</dbReference>
<dbReference type="Pfam" id="PF05055">
    <property type="entry name" value="DUF677"/>
    <property type="match status" value="1"/>
</dbReference>
<protein>
    <submittedName>
        <fullName evidence="8">Uncharacterized protein</fullName>
    </submittedName>
</protein>
<proteinExistence type="inferred from homology"/>
<evidence type="ECO:0000256" key="2">
    <source>
        <dbReference type="ARBA" id="ARBA00009074"/>
    </source>
</evidence>
<evidence type="ECO:0000313" key="8">
    <source>
        <dbReference type="EMBL" id="KAG8494298.1"/>
    </source>
</evidence>
<name>A0A8J5YQ12_9ROSI</name>
<reference evidence="8 9" key="1">
    <citation type="journal article" date="2021" name="bioRxiv">
        <title>The Gossypium anomalum genome as a resource for cotton improvement and evolutionary analysis of hybrid incompatibility.</title>
        <authorList>
            <person name="Grover C.E."/>
            <person name="Yuan D."/>
            <person name="Arick M.A."/>
            <person name="Miller E.R."/>
            <person name="Hu G."/>
            <person name="Peterson D.G."/>
            <person name="Wendel J.F."/>
            <person name="Udall J.A."/>
        </authorList>
    </citation>
    <scope>NUCLEOTIDE SEQUENCE [LARGE SCALE GENOMIC DNA]</scope>
    <source>
        <strain evidence="8">JFW-Udall</strain>
        <tissue evidence="8">Leaf</tissue>
    </source>
</reference>
<dbReference type="EMBL" id="JAHUZN010000005">
    <property type="protein sequence ID" value="KAG8494298.1"/>
    <property type="molecule type" value="Genomic_DNA"/>
</dbReference>
<comment type="caution">
    <text evidence="8">The sequence shown here is derived from an EMBL/GenBank/DDBJ whole genome shotgun (WGS) entry which is preliminary data.</text>
</comment>
<evidence type="ECO:0000313" key="9">
    <source>
        <dbReference type="Proteomes" id="UP000701853"/>
    </source>
</evidence>
<feature type="transmembrane region" description="Helical" evidence="7">
    <location>
        <begin position="211"/>
        <end position="233"/>
    </location>
</feature>
<organism evidence="8 9">
    <name type="scientific">Gossypium anomalum</name>
    <dbReference type="NCBI Taxonomy" id="47600"/>
    <lineage>
        <taxon>Eukaryota</taxon>
        <taxon>Viridiplantae</taxon>
        <taxon>Streptophyta</taxon>
        <taxon>Embryophyta</taxon>
        <taxon>Tracheophyta</taxon>
        <taxon>Spermatophyta</taxon>
        <taxon>Magnoliopsida</taxon>
        <taxon>eudicotyledons</taxon>
        <taxon>Gunneridae</taxon>
        <taxon>Pentapetalae</taxon>
        <taxon>rosids</taxon>
        <taxon>malvids</taxon>
        <taxon>Malvales</taxon>
        <taxon>Malvaceae</taxon>
        <taxon>Malvoideae</taxon>
        <taxon>Gossypium</taxon>
    </lineage>
</organism>
<evidence type="ECO:0000256" key="5">
    <source>
        <dbReference type="ARBA" id="ARBA00023136"/>
    </source>
</evidence>
<keyword evidence="9" id="KW-1185">Reference proteome</keyword>
<feature type="compositionally biased region" description="Polar residues" evidence="6">
    <location>
        <begin position="1"/>
        <end position="16"/>
    </location>
</feature>
<sequence>MFQNMSRGKNMIQTKLKSGRSKTERGGGSYLEEKANVNEEYKEVFRTKSYLETWTEVHGQLENTSFDRLSPSSSIPNHRINLSEYLLQPKQETLDKIESLNFHHLLLDYFEAGLEGSNLCESLLRSIHQARVYYRKIRRVIKISKQIDQEFSDDKCSVIFKELAGFALLKNPFSIISPVQLRDFHESNLDLFHKLTSRREKLKRQAKFKRIFKQIGSICLVISHTAFIIALLVLAFHGMIGIIAAPGLAACFFGMRLKKKKKKKSRSQSNYQQGPERLSAQLDISAKGVYILINDFDTISRLVWRLHDEIEHRKAIADMCIRNGKIEVLKEVVRELCMHDSSFLEQLKELEEHTKLCFHTINRSRKLVIQEIVDAQPLY</sequence>
<dbReference type="InterPro" id="IPR007749">
    <property type="entry name" value="DUF677"/>
</dbReference>
<dbReference type="OrthoDB" id="776561at2759"/>
<evidence type="ECO:0000256" key="7">
    <source>
        <dbReference type="SAM" id="Phobius"/>
    </source>
</evidence>
<dbReference type="AlphaFoldDB" id="A0A8J5YQ12"/>
<keyword evidence="5 7" id="KW-0472">Membrane</keyword>
<feature type="region of interest" description="Disordered" evidence="6">
    <location>
        <begin position="1"/>
        <end position="28"/>
    </location>
</feature>
<gene>
    <name evidence="8" type="ORF">CXB51_011592</name>
</gene>
<evidence type="ECO:0000256" key="6">
    <source>
        <dbReference type="SAM" id="MobiDB-lite"/>
    </source>
</evidence>
<evidence type="ECO:0000256" key="4">
    <source>
        <dbReference type="ARBA" id="ARBA00022989"/>
    </source>
</evidence>
<dbReference type="GO" id="GO:0016020">
    <property type="term" value="C:membrane"/>
    <property type="evidence" value="ECO:0007669"/>
    <property type="project" value="UniProtKB-SubCell"/>
</dbReference>
<keyword evidence="3 7" id="KW-0812">Transmembrane</keyword>
<comment type="subcellular location">
    <subcellularLocation>
        <location evidence="1">Membrane</location>
    </subcellularLocation>
</comment>
<comment type="similarity">
    <text evidence="2">Belongs to the UPF0496 family.</text>
</comment>
<accession>A0A8J5YQ12</accession>
<dbReference type="PANTHER" id="PTHR31113">
    <property type="entry name" value="UPF0496 PROTEIN 3-RELATED"/>
    <property type="match status" value="1"/>
</dbReference>
<feature type="transmembrane region" description="Helical" evidence="7">
    <location>
        <begin position="239"/>
        <end position="257"/>
    </location>
</feature>